<name>M2Q719_9PSEU</name>
<dbReference type="Proteomes" id="UP000014137">
    <property type="component" value="Unassembled WGS sequence"/>
</dbReference>
<dbReference type="PATRIC" id="fig|1238180.3.peg.2670"/>
<dbReference type="AlphaFoldDB" id="M2Q719"/>
<organism evidence="2 3">
    <name type="scientific">Amycolatopsis azurea DSM 43854</name>
    <dbReference type="NCBI Taxonomy" id="1238180"/>
    <lineage>
        <taxon>Bacteria</taxon>
        <taxon>Bacillati</taxon>
        <taxon>Actinomycetota</taxon>
        <taxon>Actinomycetes</taxon>
        <taxon>Pseudonocardiales</taxon>
        <taxon>Pseudonocardiaceae</taxon>
        <taxon>Amycolatopsis</taxon>
    </lineage>
</organism>
<dbReference type="EMBL" id="ANMG01000021">
    <property type="protein sequence ID" value="EMD27775.1"/>
    <property type="molecule type" value="Genomic_DNA"/>
</dbReference>
<proteinExistence type="predicted"/>
<accession>M2Q719</accession>
<evidence type="ECO:0000256" key="1">
    <source>
        <dbReference type="SAM" id="MobiDB-lite"/>
    </source>
</evidence>
<sequence>MVGQIVEQIQGVEIRGSARQVRGGFGDACFSFCGWHWKSPIRDSPRPTSPGRSALVSTREPGDLGGGHFVPADRSALLCFR</sequence>
<evidence type="ECO:0000313" key="3">
    <source>
        <dbReference type="Proteomes" id="UP000014137"/>
    </source>
</evidence>
<comment type="caution">
    <text evidence="2">The sequence shown here is derived from an EMBL/GenBank/DDBJ whole genome shotgun (WGS) entry which is preliminary data.</text>
</comment>
<feature type="region of interest" description="Disordered" evidence="1">
    <location>
        <begin position="41"/>
        <end position="60"/>
    </location>
</feature>
<gene>
    <name evidence="2" type="ORF">C791_2072</name>
</gene>
<evidence type="ECO:0000313" key="2">
    <source>
        <dbReference type="EMBL" id="EMD27775.1"/>
    </source>
</evidence>
<reference evidence="2 3" key="1">
    <citation type="submission" date="2012-10" db="EMBL/GenBank/DDBJ databases">
        <title>Genome assembly of Amycolatopsis azurea DSM 43854.</title>
        <authorList>
            <person name="Khatri I."/>
            <person name="Kaur I."/>
            <person name="Subramanian S."/>
            <person name="Mayilraj S."/>
        </authorList>
    </citation>
    <scope>NUCLEOTIDE SEQUENCE [LARGE SCALE GENOMIC DNA]</scope>
    <source>
        <strain evidence="2 3">DSM 43854</strain>
    </source>
</reference>
<protein>
    <submittedName>
        <fullName evidence="2">Uncharacterized protein</fullName>
    </submittedName>
</protein>